<protein>
    <recommendedName>
        <fullName evidence="5">Heme-binding protein 2-like</fullName>
    </recommendedName>
</protein>
<dbReference type="Proteomes" id="UP001374584">
    <property type="component" value="Unassembled WGS sequence"/>
</dbReference>
<dbReference type="PANTHER" id="PTHR11220">
    <property type="entry name" value="HEME-BINDING PROTEIN-RELATED"/>
    <property type="match status" value="1"/>
</dbReference>
<feature type="chain" id="PRO_5043028916" description="Heme-binding protein 2-like" evidence="2">
    <location>
        <begin position="27"/>
        <end position="231"/>
    </location>
</feature>
<comment type="similarity">
    <text evidence="1">Belongs to the HEBP family.</text>
</comment>
<comment type="caution">
    <text evidence="3">The sequence shown here is derived from an EMBL/GenBank/DDBJ whole genome shotgun (WGS) entry which is preliminary data.</text>
</comment>
<dbReference type="SUPFAM" id="SSF55136">
    <property type="entry name" value="Probable bacterial effector-binding domain"/>
    <property type="match status" value="1"/>
</dbReference>
<name>A0AAN9LVB2_PHACN</name>
<evidence type="ECO:0008006" key="5">
    <source>
        <dbReference type="Google" id="ProtNLM"/>
    </source>
</evidence>
<dbReference type="InterPro" id="IPR011256">
    <property type="entry name" value="Reg_factor_effector_dom_sf"/>
</dbReference>
<dbReference type="FunFam" id="3.20.80.10:FF:000002">
    <property type="entry name" value="Heme-binding protein 2"/>
    <property type="match status" value="1"/>
</dbReference>
<dbReference type="Gene3D" id="3.20.80.10">
    <property type="entry name" value="Regulatory factor, effector binding domain"/>
    <property type="match status" value="1"/>
</dbReference>
<dbReference type="PANTHER" id="PTHR11220:SF25">
    <property type="entry name" value="F3F9.4"/>
    <property type="match status" value="1"/>
</dbReference>
<dbReference type="InterPro" id="IPR006917">
    <property type="entry name" value="SOUL_heme-bd"/>
</dbReference>
<feature type="signal peptide" evidence="2">
    <location>
        <begin position="1"/>
        <end position="26"/>
    </location>
</feature>
<evidence type="ECO:0000313" key="4">
    <source>
        <dbReference type="Proteomes" id="UP001374584"/>
    </source>
</evidence>
<dbReference type="AlphaFoldDB" id="A0AAN9LVB2"/>
<reference evidence="3 4" key="1">
    <citation type="submission" date="2024-01" db="EMBL/GenBank/DDBJ databases">
        <title>The genomes of 5 underutilized Papilionoideae crops provide insights into root nodulation and disease resistanc.</title>
        <authorList>
            <person name="Jiang F."/>
        </authorList>
    </citation>
    <scope>NUCLEOTIDE SEQUENCE [LARGE SCALE GENOMIC DNA]</scope>
    <source>
        <strain evidence="3">JINMINGXINNONG_FW02</strain>
        <tissue evidence="3">Leaves</tissue>
    </source>
</reference>
<accession>A0AAN9LVB2</accession>
<evidence type="ECO:0000256" key="1">
    <source>
        <dbReference type="ARBA" id="ARBA00009817"/>
    </source>
</evidence>
<keyword evidence="4" id="KW-1185">Reference proteome</keyword>
<keyword evidence="2" id="KW-0732">Signal</keyword>
<proteinExistence type="inferred from homology"/>
<dbReference type="EMBL" id="JAYMYR010000009">
    <property type="protein sequence ID" value="KAK7342852.1"/>
    <property type="molecule type" value="Genomic_DNA"/>
</dbReference>
<organism evidence="3 4">
    <name type="scientific">Phaseolus coccineus</name>
    <name type="common">Scarlet runner bean</name>
    <name type="synonym">Phaseolus multiflorus</name>
    <dbReference type="NCBI Taxonomy" id="3886"/>
    <lineage>
        <taxon>Eukaryota</taxon>
        <taxon>Viridiplantae</taxon>
        <taxon>Streptophyta</taxon>
        <taxon>Embryophyta</taxon>
        <taxon>Tracheophyta</taxon>
        <taxon>Spermatophyta</taxon>
        <taxon>Magnoliopsida</taxon>
        <taxon>eudicotyledons</taxon>
        <taxon>Gunneridae</taxon>
        <taxon>Pentapetalae</taxon>
        <taxon>rosids</taxon>
        <taxon>fabids</taxon>
        <taxon>Fabales</taxon>
        <taxon>Fabaceae</taxon>
        <taxon>Papilionoideae</taxon>
        <taxon>50 kb inversion clade</taxon>
        <taxon>NPAAA clade</taxon>
        <taxon>indigoferoid/millettioid clade</taxon>
        <taxon>Phaseoleae</taxon>
        <taxon>Phaseolus</taxon>
    </lineage>
</organism>
<evidence type="ECO:0000256" key="2">
    <source>
        <dbReference type="SAM" id="SignalP"/>
    </source>
</evidence>
<dbReference type="Pfam" id="PF04832">
    <property type="entry name" value="SOUL"/>
    <property type="match status" value="1"/>
</dbReference>
<gene>
    <name evidence="3" type="ORF">VNO80_25808</name>
</gene>
<sequence>MAAATITCKLSLLLSLFSVWFLGVSSDSLQNVGALPPTCQRIECPSYDLIQLGNGYEIRRYNSPVWISNTPIQDISLVEATRTGFRRLFDYIQGKNNLKQKIEMTAPVISEVLPSDGPFCESSFVVSFYVPKVNQANPPTAKDLQVQRWKTVYVAVRQFGGFVKDSNIGEEAAALKASIAGTKWGAAVEKSKKAGHTSVYTVAQYNAPFEYDNRVNEIWFLFDIEDELRSM</sequence>
<evidence type="ECO:0000313" key="3">
    <source>
        <dbReference type="EMBL" id="KAK7342852.1"/>
    </source>
</evidence>